<organism evidence="3 4">
    <name type="scientific">Linnemannia gamsii</name>
    <dbReference type="NCBI Taxonomy" id="64522"/>
    <lineage>
        <taxon>Eukaryota</taxon>
        <taxon>Fungi</taxon>
        <taxon>Fungi incertae sedis</taxon>
        <taxon>Mucoromycota</taxon>
        <taxon>Mortierellomycotina</taxon>
        <taxon>Mortierellomycetes</taxon>
        <taxon>Mortierellales</taxon>
        <taxon>Mortierellaceae</taxon>
        <taxon>Linnemannia</taxon>
    </lineage>
</organism>
<dbReference type="EMBL" id="JAAAIN010004841">
    <property type="protein sequence ID" value="KAG0277878.1"/>
    <property type="molecule type" value="Genomic_DNA"/>
</dbReference>
<accession>A0A9P6QM49</accession>
<sequence length="80" mass="8471">MKFSMFLNIALAFALGLAFTLDTAAAPVQALDLGELRQRHEQSSTADTNVNADAAAAAKDDTPTPTTTFSLIACPTNWNL</sequence>
<evidence type="ECO:0000313" key="4">
    <source>
        <dbReference type="Proteomes" id="UP000823405"/>
    </source>
</evidence>
<proteinExistence type="predicted"/>
<feature type="signal peptide" evidence="2">
    <location>
        <begin position="1"/>
        <end position="25"/>
    </location>
</feature>
<keyword evidence="2" id="KW-0732">Signal</keyword>
<reference evidence="3" key="1">
    <citation type="journal article" date="2020" name="Fungal Divers.">
        <title>Resolving the Mortierellaceae phylogeny through synthesis of multi-gene phylogenetics and phylogenomics.</title>
        <authorList>
            <person name="Vandepol N."/>
            <person name="Liber J."/>
            <person name="Desiro A."/>
            <person name="Na H."/>
            <person name="Kennedy M."/>
            <person name="Barry K."/>
            <person name="Grigoriev I.V."/>
            <person name="Miller A.N."/>
            <person name="O'Donnell K."/>
            <person name="Stajich J.E."/>
            <person name="Bonito G."/>
        </authorList>
    </citation>
    <scope>NUCLEOTIDE SEQUENCE</scope>
    <source>
        <strain evidence="3">NVP60</strain>
    </source>
</reference>
<protein>
    <submittedName>
        <fullName evidence="3">Uncharacterized protein</fullName>
    </submittedName>
</protein>
<feature type="compositionally biased region" description="Low complexity" evidence="1">
    <location>
        <begin position="45"/>
        <end position="64"/>
    </location>
</feature>
<feature type="region of interest" description="Disordered" evidence="1">
    <location>
        <begin position="37"/>
        <end position="64"/>
    </location>
</feature>
<feature type="chain" id="PRO_5040242093" evidence="2">
    <location>
        <begin position="26"/>
        <end position="80"/>
    </location>
</feature>
<feature type="non-terminal residue" evidence="3">
    <location>
        <position position="80"/>
    </location>
</feature>
<name>A0A9P6QM49_9FUNG</name>
<keyword evidence="4" id="KW-1185">Reference proteome</keyword>
<evidence type="ECO:0000256" key="2">
    <source>
        <dbReference type="SAM" id="SignalP"/>
    </source>
</evidence>
<dbReference type="AlphaFoldDB" id="A0A9P6QM49"/>
<dbReference type="Proteomes" id="UP000823405">
    <property type="component" value="Unassembled WGS sequence"/>
</dbReference>
<evidence type="ECO:0000313" key="3">
    <source>
        <dbReference type="EMBL" id="KAG0277878.1"/>
    </source>
</evidence>
<comment type="caution">
    <text evidence="3">The sequence shown here is derived from an EMBL/GenBank/DDBJ whole genome shotgun (WGS) entry which is preliminary data.</text>
</comment>
<gene>
    <name evidence="3" type="ORF">BGZ97_009825</name>
</gene>
<evidence type="ECO:0000256" key="1">
    <source>
        <dbReference type="SAM" id="MobiDB-lite"/>
    </source>
</evidence>